<dbReference type="PANTHER" id="PTHR47245:SF1">
    <property type="entry name" value="FOLDASE PROTEIN PRSA"/>
    <property type="match status" value="1"/>
</dbReference>
<dbReference type="PROSITE" id="PS50198">
    <property type="entry name" value="PPIC_PPIASE_2"/>
    <property type="match status" value="1"/>
</dbReference>
<comment type="catalytic activity">
    <reaction evidence="1">
        <text>[protein]-peptidylproline (omega=180) = [protein]-peptidylproline (omega=0)</text>
        <dbReference type="Rhea" id="RHEA:16237"/>
        <dbReference type="Rhea" id="RHEA-COMP:10747"/>
        <dbReference type="Rhea" id="RHEA-COMP:10748"/>
        <dbReference type="ChEBI" id="CHEBI:83833"/>
        <dbReference type="ChEBI" id="CHEBI:83834"/>
        <dbReference type="EC" id="5.2.1.8"/>
    </reaction>
</comment>
<gene>
    <name evidence="7" type="ORF">LCGC14_2388610</name>
</gene>
<dbReference type="InterPro" id="IPR050245">
    <property type="entry name" value="PrsA_foldase"/>
</dbReference>
<keyword evidence="5" id="KW-0413">Isomerase</keyword>
<keyword evidence="4" id="KW-0697">Rotamase</keyword>
<dbReference type="InterPro" id="IPR000297">
    <property type="entry name" value="PPIase_PpiC"/>
</dbReference>
<keyword evidence="3" id="KW-0732">Signal</keyword>
<dbReference type="PANTHER" id="PTHR47245">
    <property type="entry name" value="PEPTIDYLPROLYL ISOMERASE"/>
    <property type="match status" value="1"/>
</dbReference>
<dbReference type="GO" id="GO:0015930">
    <property type="term" value="F:glutamate synthase activity"/>
    <property type="evidence" value="ECO:0007669"/>
    <property type="project" value="InterPro"/>
</dbReference>
<dbReference type="Pfam" id="PF01645">
    <property type="entry name" value="Glu_synthase"/>
    <property type="match status" value="1"/>
</dbReference>
<dbReference type="Gene3D" id="3.10.50.40">
    <property type="match status" value="1"/>
</dbReference>
<evidence type="ECO:0000256" key="4">
    <source>
        <dbReference type="ARBA" id="ARBA00023110"/>
    </source>
</evidence>
<protein>
    <recommendedName>
        <fullName evidence="2">peptidylprolyl isomerase</fullName>
        <ecNumber evidence="2">5.2.1.8</ecNumber>
    </recommendedName>
</protein>
<name>A0A0F9BYY6_9ZZZZ</name>
<dbReference type="Pfam" id="PF13145">
    <property type="entry name" value="Rotamase_2"/>
    <property type="match status" value="1"/>
</dbReference>
<proteinExistence type="predicted"/>
<evidence type="ECO:0000256" key="3">
    <source>
        <dbReference type="ARBA" id="ARBA00022729"/>
    </source>
</evidence>
<dbReference type="InterPro" id="IPR002932">
    <property type="entry name" value="Glu_synthdom"/>
</dbReference>
<reference evidence="7" key="1">
    <citation type="journal article" date="2015" name="Nature">
        <title>Complex archaea that bridge the gap between prokaryotes and eukaryotes.</title>
        <authorList>
            <person name="Spang A."/>
            <person name="Saw J.H."/>
            <person name="Jorgensen S.L."/>
            <person name="Zaremba-Niedzwiedzka K."/>
            <person name="Martijn J."/>
            <person name="Lind A.E."/>
            <person name="van Eijk R."/>
            <person name="Schleper C."/>
            <person name="Guy L."/>
            <person name="Ettema T.J."/>
        </authorList>
    </citation>
    <scope>NUCLEOTIDE SEQUENCE</scope>
</reference>
<accession>A0A0F9BYY6</accession>
<evidence type="ECO:0000256" key="5">
    <source>
        <dbReference type="ARBA" id="ARBA00023235"/>
    </source>
</evidence>
<dbReference type="GO" id="GO:0006537">
    <property type="term" value="P:glutamate biosynthetic process"/>
    <property type="evidence" value="ECO:0007669"/>
    <property type="project" value="InterPro"/>
</dbReference>
<dbReference type="EMBL" id="LAZR01035595">
    <property type="protein sequence ID" value="KKL27094.1"/>
    <property type="molecule type" value="Genomic_DNA"/>
</dbReference>
<dbReference type="SUPFAM" id="SSF54534">
    <property type="entry name" value="FKBP-like"/>
    <property type="match status" value="1"/>
</dbReference>
<sequence>FGIATTSLVAMGCILVRQCHSNTCPVGICTQDAKLREKFTGTPEKVINLIKGGGDFAELARRYSTNAATAKQGGRLPAFSREDDSVPRAMRDAAFALAPGKVSGIVQAGNVFHVLKLHKRVPTGKAKYEDVKDTLRQQLAERLTERLKVEILSILRRNAKIEYVNPTLNKAMRQPRP</sequence>
<dbReference type="EC" id="5.2.1.8" evidence="2"/>
<organism evidence="7">
    <name type="scientific">marine sediment metagenome</name>
    <dbReference type="NCBI Taxonomy" id="412755"/>
    <lineage>
        <taxon>unclassified sequences</taxon>
        <taxon>metagenomes</taxon>
        <taxon>ecological metagenomes</taxon>
    </lineage>
</organism>
<feature type="domain" description="PpiC" evidence="6">
    <location>
        <begin position="14"/>
        <end position="119"/>
    </location>
</feature>
<dbReference type="SUPFAM" id="SSF51395">
    <property type="entry name" value="FMN-linked oxidoreductases"/>
    <property type="match status" value="1"/>
</dbReference>
<dbReference type="AlphaFoldDB" id="A0A0F9BYY6"/>
<dbReference type="GO" id="GO:0003755">
    <property type="term" value="F:peptidyl-prolyl cis-trans isomerase activity"/>
    <property type="evidence" value="ECO:0007669"/>
    <property type="project" value="UniProtKB-KW"/>
</dbReference>
<evidence type="ECO:0000259" key="6">
    <source>
        <dbReference type="PROSITE" id="PS50198"/>
    </source>
</evidence>
<evidence type="ECO:0000313" key="7">
    <source>
        <dbReference type="EMBL" id="KKL27094.1"/>
    </source>
</evidence>
<dbReference type="InterPro" id="IPR046357">
    <property type="entry name" value="PPIase_dom_sf"/>
</dbReference>
<comment type="caution">
    <text evidence="7">The sequence shown here is derived from an EMBL/GenBank/DDBJ whole genome shotgun (WGS) entry which is preliminary data.</text>
</comment>
<feature type="non-terminal residue" evidence="7">
    <location>
        <position position="1"/>
    </location>
</feature>
<evidence type="ECO:0000256" key="1">
    <source>
        <dbReference type="ARBA" id="ARBA00000971"/>
    </source>
</evidence>
<evidence type="ECO:0000256" key="2">
    <source>
        <dbReference type="ARBA" id="ARBA00013194"/>
    </source>
</evidence>